<evidence type="ECO:0000313" key="2">
    <source>
        <dbReference type="Proteomes" id="UP000007364"/>
    </source>
</evidence>
<dbReference type="Proteomes" id="UP000007364">
    <property type="component" value="Unassembled WGS sequence"/>
</dbReference>
<dbReference type="PATRIC" id="fig|555500.3.peg.1756"/>
<sequence length="307" mass="35746">MAELLFLSELRFPMISTYKNKISIGITILLLASCNYFSSESIANPIARVGESYLVLSDLNKIIPDNLSPEDSTILANNYIQDWAQQQLMLSRAKLNIPEMKQQEFEDLVKQYRADLYINAYKEGLVAKSMDKQVSHMELETYYENHKENFKLNERLVKIRYINVANDYDNINQLRAAIRRFNHEDKQLLESLAITFKSYSLNDSTWVKSSSIIQKLPKITMDNSESYLKKSHFFELSDSLGVYLVTVNEVLGRNDIAPLEYVEPTVRKIILNKRKLDFIKNLERELLDEATGNKEFEIFELKQDSKQ</sequence>
<comment type="caution">
    <text evidence="1">The sequence shown here is derived from an EMBL/GenBank/DDBJ whole genome shotgun (WGS) entry which is preliminary data.</text>
</comment>
<keyword evidence="2" id="KW-1185">Reference proteome</keyword>
<organism evidence="1 2">
    <name type="scientific">Galbibacter marinus</name>
    <dbReference type="NCBI Taxonomy" id="555500"/>
    <lineage>
        <taxon>Bacteria</taxon>
        <taxon>Pseudomonadati</taxon>
        <taxon>Bacteroidota</taxon>
        <taxon>Flavobacteriia</taxon>
        <taxon>Flavobacteriales</taxon>
        <taxon>Flavobacteriaceae</taxon>
        <taxon>Galbibacter</taxon>
    </lineage>
</organism>
<protein>
    <recommendedName>
        <fullName evidence="3">PpiC domain-containing protein</fullName>
    </recommendedName>
</protein>
<evidence type="ECO:0000313" key="1">
    <source>
        <dbReference type="EMBL" id="EKF55266.1"/>
    </source>
</evidence>
<accession>K2Q372</accession>
<evidence type="ECO:0008006" key="3">
    <source>
        <dbReference type="Google" id="ProtNLM"/>
    </source>
</evidence>
<dbReference type="AlphaFoldDB" id="K2Q372"/>
<dbReference type="STRING" id="555500.I215_08476"/>
<dbReference type="EMBL" id="AMSG01000009">
    <property type="protein sequence ID" value="EKF55266.1"/>
    <property type="molecule type" value="Genomic_DNA"/>
</dbReference>
<dbReference type="eggNOG" id="COG0760">
    <property type="taxonomic scope" value="Bacteria"/>
</dbReference>
<proteinExistence type="predicted"/>
<name>K2Q372_9FLAO</name>
<gene>
    <name evidence="1" type="ORF">I215_08476</name>
</gene>
<reference evidence="1 2" key="1">
    <citation type="journal article" date="2012" name="J. Bacteriol.">
        <title>Genome Sequence of Galbibacter marinum Type Strain ck-I2-15.</title>
        <authorList>
            <person name="Lai Q."/>
            <person name="Li C."/>
            <person name="Shao Z."/>
        </authorList>
    </citation>
    <scope>NUCLEOTIDE SEQUENCE [LARGE SCALE GENOMIC DNA]</scope>
    <source>
        <strain evidence="2">ck-I2-15</strain>
    </source>
</reference>